<dbReference type="Gene3D" id="2.60.200.20">
    <property type="match status" value="1"/>
</dbReference>
<accession>A0A225D903</accession>
<protein>
    <recommendedName>
        <fullName evidence="4">FHA domain-containing protein</fullName>
    </recommendedName>
</protein>
<evidence type="ECO:0000256" key="1">
    <source>
        <dbReference type="SAM" id="MobiDB-lite"/>
    </source>
</evidence>
<dbReference type="Proteomes" id="UP000214646">
    <property type="component" value="Unassembled WGS sequence"/>
</dbReference>
<dbReference type="InterPro" id="IPR011990">
    <property type="entry name" value="TPR-like_helical_dom_sf"/>
</dbReference>
<dbReference type="Gene3D" id="1.25.40.10">
    <property type="entry name" value="Tetratricopeptide repeat domain"/>
    <property type="match status" value="1"/>
</dbReference>
<gene>
    <name evidence="2" type="ORF">FRUB_07062</name>
</gene>
<dbReference type="EMBL" id="NIDE01000014">
    <property type="protein sequence ID" value="OWK37942.1"/>
    <property type="molecule type" value="Genomic_DNA"/>
</dbReference>
<dbReference type="CDD" id="cd00060">
    <property type="entry name" value="FHA"/>
    <property type="match status" value="1"/>
</dbReference>
<evidence type="ECO:0000313" key="3">
    <source>
        <dbReference type="Proteomes" id="UP000214646"/>
    </source>
</evidence>
<proteinExistence type="predicted"/>
<dbReference type="InterPro" id="IPR008984">
    <property type="entry name" value="SMAD_FHA_dom_sf"/>
</dbReference>
<comment type="caution">
    <text evidence="2">The sequence shown here is derived from an EMBL/GenBank/DDBJ whole genome shotgun (WGS) entry which is preliminary data.</text>
</comment>
<name>A0A225D903_9BACT</name>
<dbReference type="SUPFAM" id="SSF49879">
    <property type="entry name" value="SMAD/FHA domain"/>
    <property type="match status" value="1"/>
</dbReference>
<feature type="region of interest" description="Disordered" evidence="1">
    <location>
        <begin position="260"/>
        <end position="310"/>
    </location>
</feature>
<feature type="compositionally biased region" description="Polar residues" evidence="1">
    <location>
        <begin position="288"/>
        <end position="299"/>
    </location>
</feature>
<dbReference type="OrthoDB" id="260494at2"/>
<dbReference type="RefSeq" id="WP_088257763.1">
    <property type="nucleotide sequence ID" value="NZ_NIDE01000014.1"/>
</dbReference>
<evidence type="ECO:0008006" key="4">
    <source>
        <dbReference type="Google" id="ProtNLM"/>
    </source>
</evidence>
<keyword evidence="3" id="KW-1185">Reference proteome</keyword>
<sequence>MPTSPWLTLRQAREALGTGQPDEAHRLLEPLVAEGYRKAVRLTRDVAKAYRARAERVLRADQPEPAWRDLLAAETLNTGDAGLTDLRTTLTRLGLAECRAALEAGRPVHVIETAARLADRGVRHPDLPVMREVAGEWILASEQADRGDFLLAKDTLGRARARAVSVPTTGLDQFLATLDRRHERFRIAVGNLNDACDAGRWGDALRLADAVVAAAPDHRDARDHRARAWAALQSPAAPAAETPAEWAAPDETVPLILAGADGPLRRPAPRAGGGGRAKGNGEDAAVTKTWTGVPSQSGGPSDPGADTTPAPLPKRFLLWIDGAGQFLVCMNPRVTFGQAGAGGPIDIPVHAELARLHAEVFRDGEGYVLESANDAQVNGAATSRAVLRTGDRISLGPSCQLVFHRPVPISPSARLEIASGHRLSVAVDGVLLMAEALILGPGPQVHAALPDAPGNVVLYRSKDGLGVRCPGAFSIDNRPCRDRAPLPLPSVVATDTFTFAVEPVGPRL</sequence>
<evidence type="ECO:0000313" key="2">
    <source>
        <dbReference type="EMBL" id="OWK37942.1"/>
    </source>
</evidence>
<dbReference type="AlphaFoldDB" id="A0A225D903"/>
<reference evidence="3" key="1">
    <citation type="submission" date="2017-06" db="EMBL/GenBank/DDBJ databases">
        <title>Genome analysis of Fimbriiglobus ruber SP5, the first member of the order Planctomycetales with confirmed chitinolytic capability.</title>
        <authorList>
            <person name="Ravin N.V."/>
            <person name="Rakitin A.L."/>
            <person name="Ivanova A.A."/>
            <person name="Beletsky A.V."/>
            <person name="Kulichevskaya I.S."/>
            <person name="Mardanov A.V."/>
            <person name="Dedysh S.N."/>
        </authorList>
    </citation>
    <scope>NUCLEOTIDE SEQUENCE [LARGE SCALE GENOMIC DNA]</scope>
    <source>
        <strain evidence="3">SP5</strain>
    </source>
</reference>
<organism evidence="2 3">
    <name type="scientific">Fimbriiglobus ruber</name>
    <dbReference type="NCBI Taxonomy" id="1908690"/>
    <lineage>
        <taxon>Bacteria</taxon>
        <taxon>Pseudomonadati</taxon>
        <taxon>Planctomycetota</taxon>
        <taxon>Planctomycetia</taxon>
        <taxon>Gemmatales</taxon>
        <taxon>Gemmataceae</taxon>
        <taxon>Fimbriiglobus</taxon>
    </lineage>
</organism>